<gene>
    <name evidence="1" type="ORF">PHYEVI_LOCUS11199</name>
</gene>
<protein>
    <submittedName>
        <fullName evidence="1">Uncharacterized protein</fullName>
    </submittedName>
</protein>
<evidence type="ECO:0000313" key="2">
    <source>
        <dbReference type="Proteomes" id="UP001153712"/>
    </source>
</evidence>
<proteinExistence type="predicted"/>
<reference evidence="1" key="1">
    <citation type="submission" date="2022-01" db="EMBL/GenBank/DDBJ databases">
        <authorList>
            <person name="King R."/>
        </authorList>
    </citation>
    <scope>NUCLEOTIDE SEQUENCE</scope>
</reference>
<sequence length="86" mass="10067">MTHFVLTQQCDLARRVDMFLFSDIDHLSRPDFNSTVQWLALARFIVRKTHDSSWKNTEVAVEELHYKQDNEEGIIGTIGKAKWSML</sequence>
<organism evidence="1 2">
    <name type="scientific">Phyllotreta striolata</name>
    <name type="common">Striped flea beetle</name>
    <name type="synonym">Crioceris striolata</name>
    <dbReference type="NCBI Taxonomy" id="444603"/>
    <lineage>
        <taxon>Eukaryota</taxon>
        <taxon>Metazoa</taxon>
        <taxon>Ecdysozoa</taxon>
        <taxon>Arthropoda</taxon>
        <taxon>Hexapoda</taxon>
        <taxon>Insecta</taxon>
        <taxon>Pterygota</taxon>
        <taxon>Neoptera</taxon>
        <taxon>Endopterygota</taxon>
        <taxon>Coleoptera</taxon>
        <taxon>Polyphaga</taxon>
        <taxon>Cucujiformia</taxon>
        <taxon>Chrysomeloidea</taxon>
        <taxon>Chrysomelidae</taxon>
        <taxon>Galerucinae</taxon>
        <taxon>Alticini</taxon>
        <taxon>Phyllotreta</taxon>
    </lineage>
</organism>
<keyword evidence="2" id="KW-1185">Reference proteome</keyword>
<dbReference type="Proteomes" id="UP001153712">
    <property type="component" value="Chromosome 9"/>
</dbReference>
<dbReference type="AlphaFoldDB" id="A0A9N9TTR4"/>
<name>A0A9N9TTR4_PHYSR</name>
<dbReference type="EMBL" id="OU900102">
    <property type="protein sequence ID" value="CAG9864953.1"/>
    <property type="molecule type" value="Genomic_DNA"/>
</dbReference>
<accession>A0A9N9TTR4</accession>
<evidence type="ECO:0000313" key="1">
    <source>
        <dbReference type="EMBL" id="CAG9864953.1"/>
    </source>
</evidence>